<name>A0ABQ3FTI8_9RHOB</name>
<reference evidence="2" key="1">
    <citation type="journal article" date="2019" name="Int. J. Syst. Evol. Microbiol.">
        <title>The Global Catalogue of Microorganisms (GCM) 10K type strain sequencing project: providing services to taxonomists for standard genome sequencing and annotation.</title>
        <authorList>
            <consortium name="The Broad Institute Genomics Platform"/>
            <consortium name="The Broad Institute Genome Sequencing Center for Infectious Disease"/>
            <person name="Wu L."/>
            <person name="Ma J."/>
        </authorList>
    </citation>
    <scope>NUCLEOTIDE SEQUENCE [LARGE SCALE GENOMIC DNA]</scope>
    <source>
        <strain evidence="2">KCTC 23298</strain>
    </source>
</reference>
<gene>
    <name evidence="1" type="ORF">GCM10007291_48460</name>
</gene>
<comment type="caution">
    <text evidence="1">The sequence shown here is derived from an EMBL/GenBank/DDBJ whole genome shotgun (WGS) entry which is preliminary data.</text>
</comment>
<protein>
    <submittedName>
        <fullName evidence="1">Uncharacterized protein</fullName>
    </submittedName>
</protein>
<keyword evidence="2" id="KW-1185">Reference proteome</keyword>
<evidence type="ECO:0000313" key="2">
    <source>
        <dbReference type="Proteomes" id="UP000658305"/>
    </source>
</evidence>
<dbReference type="SUPFAM" id="SSF109604">
    <property type="entry name" value="HD-domain/PDEase-like"/>
    <property type="match status" value="1"/>
</dbReference>
<sequence>MDIPFHTVAGTVDLGAVGPEFFSAFSIADTLAKINRYNGRTPRPWSVASHSLLVEALCPFVDLKGWALLHDAHESVIGDITTPAVDYLCLVGGGQAVRTAINAAKGRLDRIIGTAWECPPRSHSLEIRRADWVALQAEYGVFFGRPADFLTAEDREDVQRACDLIPEIPASWVASRDAWIARAEELASMGLLKLPRSIAADAA</sequence>
<dbReference type="Proteomes" id="UP000658305">
    <property type="component" value="Unassembled WGS sequence"/>
</dbReference>
<organism evidence="1 2">
    <name type="scientific">Gemmobacter nanjingensis</name>
    <dbReference type="NCBI Taxonomy" id="488454"/>
    <lineage>
        <taxon>Bacteria</taxon>
        <taxon>Pseudomonadati</taxon>
        <taxon>Pseudomonadota</taxon>
        <taxon>Alphaproteobacteria</taxon>
        <taxon>Rhodobacterales</taxon>
        <taxon>Paracoccaceae</taxon>
        <taxon>Gemmobacter</taxon>
    </lineage>
</organism>
<proteinExistence type="predicted"/>
<dbReference type="Gene3D" id="1.10.3210.10">
    <property type="entry name" value="Hypothetical protein af1432"/>
    <property type="match status" value="1"/>
</dbReference>
<dbReference type="EMBL" id="BMYI01000037">
    <property type="protein sequence ID" value="GHC40887.1"/>
    <property type="molecule type" value="Genomic_DNA"/>
</dbReference>
<dbReference type="RefSeq" id="WP_189382863.1">
    <property type="nucleotide sequence ID" value="NZ_BMYI01000037.1"/>
</dbReference>
<accession>A0ABQ3FTI8</accession>
<evidence type="ECO:0000313" key="1">
    <source>
        <dbReference type="EMBL" id="GHC40887.1"/>
    </source>
</evidence>